<dbReference type="SUPFAM" id="SSF53067">
    <property type="entry name" value="Actin-like ATPase domain"/>
    <property type="match status" value="2"/>
</dbReference>
<comment type="caution">
    <text evidence="2">The sequence shown here is derived from an EMBL/GenBank/DDBJ whole genome shotgun (WGS) entry which is preliminary data.</text>
</comment>
<keyword evidence="3" id="KW-1185">Reference proteome</keyword>
<evidence type="ECO:0000313" key="3">
    <source>
        <dbReference type="Proteomes" id="UP000615326"/>
    </source>
</evidence>
<dbReference type="PANTHER" id="PTHR43190">
    <property type="entry name" value="N-ACETYL-D-GLUCOSAMINE KINASE"/>
    <property type="match status" value="1"/>
</dbReference>
<organism evidence="2 3">
    <name type="scientific">Acetobacter fallax</name>
    <dbReference type="NCBI Taxonomy" id="1737473"/>
    <lineage>
        <taxon>Bacteria</taxon>
        <taxon>Pseudomonadati</taxon>
        <taxon>Pseudomonadota</taxon>
        <taxon>Alphaproteobacteria</taxon>
        <taxon>Acetobacterales</taxon>
        <taxon>Acetobacteraceae</taxon>
        <taxon>Acetobacter</taxon>
    </lineage>
</organism>
<protein>
    <submittedName>
        <fullName evidence="2">ATPase</fullName>
    </submittedName>
</protein>
<evidence type="ECO:0000313" key="2">
    <source>
        <dbReference type="EMBL" id="NHO32677.1"/>
    </source>
</evidence>
<evidence type="ECO:0000259" key="1">
    <source>
        <dbReference type="Pfam" id="PF01869"/>
    </source>
</evidence>
<sequence length="298" mass="30711">MQTVLAAIDGGATKTIVRLALPDGTVLGEGRSGSANIASDIHLACQSVRTGVDEALRKAGLSPADFTSGALRIFAGAGLAGAEVADSAQRFSHLCTDFAGLEIRTDAFTSCLGAHGGADGAVVAAGTGSVAYAIRGAEIRRAGGWGFPQSDEGSGAWIGLEAVRHMLNVQDRRTPKSRLSSRLWAHLVETGHDPLCWSIGASAARFASLVPVVVEEARDGEPVAGSILNRAGAELGRLAVALLSEEGFSLLSFCLLGGLAPVIAPHLPEIVRHRLTPSQGNAVDGAMRLAVRAYESTI</sequence>
<dbReference type="PANTHER" id="PTHR43190:SF3">
    <property type="entry name" value="N-ACETYL-D-GLUCOSAMINE KINASE"/>
    <property type="match status" value="1"/>
</dbReference>
<proteinExistence type="predicted"/>
<dbReference type="CDD" id="cd24082">
    <property type="entry name" value="ASKHA_NBD_GspK-like"/>
    <property type="match status" value="1"/>
</dbReference>
<dbReference type="Gene3D" id="3.30.420.40">
    <property type="match status" value="2"/>
</dbReference>
<dbReference type="InterPro" id="IPR052519">
    <property type="entry name" value="Euk-type_GlcNAc_Kinase"/>
</dbReference>
<feature type="domain" description="ATPase BadF/BadG/BcrA/BcrD type" evidence="1">
    <location>
        <begin position="8"/>
        <end position="260"/>
    </location>
</feature>
<gene>
    <name evidence="2" type="ORF">GOB84_08900</name>
</gene>
<dbReference type="InterPro" id="IPR002731">
    <property type="entry name" value="ATPase_BadF"/>
</dbReference>
<reference evidence="2 3" key="1">
    <citation type="journal article" date="2020" name="Int. J. Syst. Evol. Microbiol.">
        <title>Novel acetic acid bacteria from cider fermentations: Acetobacter conturbans sp. nov. and Acetobacter fallax sp. nov.</title>
        <authorList>
            <person name="Sombolestani A.S."/>
            <person name="Cleenwerck I."/>
            <person name="Cnockaert M."/>
            <person name="Borremans W."/>
            <person name="Wieme A.D."/>
            <person name="De Vuyst L."/>
            <person name="Vandamme P."/>
        </authorList>
    </citation>
    <scope>NUCLEOTIDE SEQUENCE [LARGE SCALE GENOMIC DNA]</scope>
    <source>
        <strain evidence="2 3">LMG 1637</strain>
    </source>
</reference>
<dbReference type="EMBL" id="WOSW01000014">
    <property type="protein sequence ID" value="NHO32677.1"/>
    <property type="molecule type" value="Genomic_DNA"/>
</dbReference>
<dbReference type="Pfam" id="PF01869">
    <property type="entry name" value="BcrAD_BadFG"/>
    <property type="match status" value="1"/>
</dbReference>
<dbReference type="Proteomes" id="UP000615326">
    <property type="component" value="Unassembled WGS sequence"/>
</dbReference>
<accession>A0ABX0K8E5</accession>
<name>A0ABX0K8E5_9PROT</name>
<dbReference type="InterPro" id="IPR043129">
    <property type="entry name" value="ATPase_NBD"/>
</dbReference>